<name>A0A8S9GBB6_BRACR</name>
<evidence type="ECO:0000313" key="3">
    <source>
        <dbReference type="Proteomes" id="UP000712281"/>
    </source>
</evidence>
<dbReference type="Proteomes" id="UP000712281">
    <property type="component" value="Unassembled WGS sequence"/>
</dbReference>
<accession>A0A8S9GBB6</accession>
<gene>
    <name evidence="2" type="ORF">F2Q68_00030559</name>
</gene>
<evidence type="ECO:0000313" key="2">
    <source>
        <dbReference type="EMBL" id="KAF2543021.1"/>
    </source>
</evidence>
<organism evidence="2 3">
    <name type="scientific">Brassica cretica</name>
    <name type="common">Mustard</name>
    <dbReference type="NCBI Taxonomy" id="69181"/>
    <lineage>
        <taxon>Eukaryota</taxon>
        <taxon>Viridiplantae</taxon>
        <taxon>Streptophyta</taxon>
        <taxon>Embryophyta</taxon>
        <taxon>Tracheophyta</taxon>
        <taxon>Spermatophyta</taxon>
        <taxon>Magnoliopsida</taxon>
        <taxon>eudicotyledons</taxon>
        <taxon>Gunneridae</taxon>
        <taxon>Pentapetalae</taxon>
        <taxon>rosids</taxon>
        <taxon>malvids</taxon>
        <taxon>Brassicales</taxon>
        <taxon>Brassicaceae</taxon>
        <taxon>Brassiceae</taxon>
        <taxon>Brassica</taxon>
    </lineage>
</organism>
<reference evidence="2" key="1">
    <citation type="submission" date="2019-12" db="EMBL/GenBank/DDBJ databases">
        <title>Genome sequencing and annotation of Brassica cretica.</title>
        <authorList>
            <person name="Studholme D.J."/>
            <person name="Sarris P.F."/>
        </authorList>
    </citation>
    <scope>NUCLEOTIDE SEQUENCE</scope>
    <source>
        <strain evidence="2">PFS-001/15</strain>
        <tissue evidence="2">Leaf</tissue>
    </source>
</reference>
<protein>
    <submittedName>
        <fullName evidence="2">Uncharacterized protein</fullName>
    </submittedName>
</protein>
<proteinExistence type="predicted"/>
<dbReference type="AlphaFoldDB" id="A0A8S9GBB6"/>
<evidence type="ECO:0000256" key="1">
    <source>
        <dbReference type="SAM" id="MobiDB-lite"/>
    </source>
</evidence>
<feature type="region of interest" description="Disordered" evidence="1">
    <location>
        <begin position="183"/>
        <end position="217"/>
    </location>
</feature>
<comment type="caution">
    <text evidence="2">The sequence shown here is derived from an EMBL/GenBank/DDBJ whole genome shotgun (WGS) entry which is preliminary data.</text>
</comment>
<sequence length="217" mass="24439">MLECAELTRQIRGGTREVPPIGDLYFKDEYIDAASASKRSDGSMNYLVEKYDRTLKQTMIQLGASEKLARARLSVIERLRAENKKASDKRLRRKKFFELNLKSLKEKAEFEGDRDAVVETLVKERQRLRDSRIREVTCERVRVQTAMADKYTRCFGREEVTSEIERSTSSVLPLEVNPLALVPTPVESPTVPAAEDPEDLPASNVLTGSGEDDGSVA</sequence>
<dbReference type="EMBL" id="QGKW02002005">
    <property type="protein sequence ID" value="KAF2543021.1"/>
    <property type="molecule type" value="Genomic_DNA"/>
</dbReference>